<accession>A0A8S0ZK35</accession>
<organism evidence="2 4">
    <name type="scientific">Arctia plantaginis</name>
    <name type="common">Wood tiger moth</name>
    <name type="synonym">Phalaena plantaginis</name>
    <dbReference type="NCBI Taxonomy" id="874455"/>
    <lineage>
        <taxon>Eukaryota</taxon>
        <taxon>Metazoa</taxon>
        <taxon>Ecdysozoa</taxon>
        <taxon>Arthropoda</taxon>
        <taxon>Hexapoda</taxon>
        <taxon>Insecta</taxon>
        <taxon>Pterygota</taxon>
        <taxon>Neoptera</taxon>
        <taxon>Endopterygota</taxon>
        <taxon>Lepidoptera</taxon>
        <taxon>Glossata</taxon>
        <taxon>Ditrysia</taxon>
        <taxon>Noctuoidea</taxon>
        <taxon>Erebidae</taxon>
        <taxon>Arctiinae</taxon>
        <taxon>Arctia</taxon>
    </lineage>
</organism>
<dbReference type="Proteomes" id="UP000494106">
    <property type="component" value="Unassembled WGS sequence"/>
</dbReference>
<sequence length="205" mass="23045">MFRDITTSSPVRATLNENGLEENTIDTEEINNTKFFSTTCEYNCGRPLTWISTASTTNTRPVTHNERNSDGEEKKEATSTTSSITKPCTTSNLIPETNTVAELLLTTHNRNPINTPKTTNASVTAFNNPSKFSSINTFSDNAGSEFNNIIDPSTDSEPVSKPKPTNIVKLTLAFEPTICNNCRRPRTWVTRQRKTRRLKYHGYRF</sequence>
<dbReference type="Proteomes" id="UP000494256">
    <property type="component" value="Unassembled WGS sequence"/>
</dbReference>
<evidence type="ECO:0000313" key="3">
    <source>
        <dbReference type="EMBL" id="CAB3238346.1"/>
    </source>
</evidence>
<keyword evidence="4" id="KW-1185">Reference proteome</keyword>
<protein>
    <submittedName>
        <fullName evidence="2">Uncharacterized protein</fullName>
    </submittedName>
</protein>
<gene>
    <name evidence="2" type="ORF">APLA_LOCUS5336</name>
    <name evidence="3" type="ORF">APLA_LOCUS8150</name>
</gene>
<feature type="compositionally biased region" description="Basic and acidic residues" evidence="1">
    <location>
        <begin position="63"/>
        <end position="77"/>
    </location>
</feature>
<evidence type="ECO:0000256" key="1">
    <source>
        <dbReference type="SAM" id="MobiDB-lite"/>
    </source>
</evidence>
<feature type="compositionally biased region" description="Polar residues" evidence="1">
    <location>
        <begin position="78"/>
        <end position="91"/>
    </location>
</feature>
<reference evidence="4 5" key="1">
    <citation type="submission" date="2020-04" db="EMBL/GenBank/DDBJ databases">
        <authorList>
            <person name="Wallbank WR R."/>
            <person name="Pardo Diaz C."/>
            <person name="Kozak K."/>
            <person name="Martin S."/>
            <person name="Jiggins C."/>
            <person name="Moest M."/>
            <person name="Warren A I."/>
            <person name="Byers J.R.P. K."/>
            <person name="Montejo-Kovacevich G."/>
            <person name="Yen C E."/>
        </authorList>
    </citation>
    <scope>NUCLEOTIDE SEQUENCE [LARGE SCALE GENOMIC DNA]</scope>
</reference>
<dbReference type="EMBL" id="CADEBC010000479">
    <property type="protein sequence ID" value="CAB3233589.1"/>
    <property type="molecule type" value="Genomic_DNA"/>
</dbReference>
<proteinExistence type="predicted"/>
<dbReference type="AlphaFoldDB" id="A0A8S0ZK35"/>
<evidence type="ECO:0000313" key="4">
    <source>
        <dbReference type="Proteomes" id="UP000494106"/>
    </source>
</evidence>
<evidence type="ECO:0000313" key="5">
    <source>
        <dbReference type="Proteomes" id="UP000494256"/>
    </source>
</evidence>
<name>A0A8S0ZK35_ARCPL</name>
<comment type="caution">
    <text evidence="2">The sequence shown here is derived from an EMBL/GenBank/DDBJ whole genome shotgun (WGS) entry which is preliminary data.</text>
</comment>
<dbReference type="EMBL" id="CADEBD010000306">
    <property type="protein sequence ID" value="CAB3238346.1"/>
    <property type="molecule type" value="Genomic_DNA"/>
</dbReference>
<evidence type="ECO:0000313" key="2">
    <source>
        <dbReference type="EMBL" id="CAB3233589.1"/>
    </source>
</evidence>
<feature type="region of interest" description="Disordered" evidence="1">
    <location>
        <begin position="55"/>
        <end position="91"/>
    </location>
</feature>